<gene>
    <name evidence="2" type="ORF">U9M48_042402</name>
</gene>
<evidence type="ECO:0000313" key="3">
    <source>
        <dbReference type="Proteomes" id="UP001341281"/>
    </source>
</evidence>
<dbReference type="EMBL" id="CP144754">
    <property type="protein sequence ID" value="WVZ96813.1"/>
    <property type="molecule type" value="Genomic_DNA"/>
</dbReference>
<feature type="region of interest" description="Disordered" evidence="1">
    <location>
        <begin position="1"/>
        <end position="29"/>
    </location>
</feature>
<reference evidence="2 3" key="1">
    <citation type="submission" date="2024-02" db="EMBL/GenBank/DDBJ databases">
        <title>High-quality chromosome-scale genome assembly of Pensacola bahiagrass (Paspalum notatum Flugge var. saurae).</title>
        <authorList>
            <person name="Vega J.M."/>
            <person name="Podio M."/>
            <person name="Orjuela J."/>
            <person name="Siena L.A."/>
            <person name="Pessino S.C."/>
            <person name="Combes M.C."/>
            <person name="Mariac C."/>
            <person name="Albertini E."/>
            <person name="Pupilli F."/>
            <person name="Ortiz J.P.A."/>
            <person name="Leblanc O."/>
        </authorList>
    </citation>
    <scope>NUCLEOTIDE SEQUENCE [LARGE SCALE GENOMIC DNA]</scope>
    <source>
        <strain evidence="2">R1</strain>
        <tissue evidence="2">Leaf</tissue>
    </source>
</reference>
<organism evidence="2 3">
    <name type="scientific">Paspalum notatum var. saurae</name>
    <dbReference type="NCBI Taxonomy" id="547442"/>
    <lineage>
        <taxon>Eukaryota</taxon>
        <taxon>Viridiplantae</taxon>
        <taxon>Streptophyta</taxon>
        <taxon>Embryophyta</taxon>
        <taxon>Tracheophyta</taxon>
        <taxon>Spermatophyta</taxon>
        <taxon>Magnoliopsida</taxon>
        <taxon>Liliopsida</taxon>
        <taxon>Poales</taxon>
        <taxon>Poaceae</taxon>
        <taxon>PACMAD clade</taxon>
        <taxon>Panicoideae</taxon>
        <taxon>Andropogonodae</taxon>
        <taxon>Paspaleae</taxon>
        <taxon>Paspalinae</taxon>
        <taxon>Paspalum</taxon>
    </lineage>
</organism>
<evidence type="ECO:0000313" key="2">
    <source>
        <dbReference type="EMBL" id="WVZ96813.1"/>
    </source>
</evidence>
<proteinExistence type="predicted"/>
<dbReference type="AlphaFoldDB" id="A0AAQ3UQG7"/>
<sequence length="110" mass="12092">MRVPPPPPPPPQAAFLVPPRPPPRRRLQPSLPPVSFLRGAGSKEGKVLGLLLCCIEASATTIPLRHLLRRQRRAVPLFPNPRLRPSIMYGQALALLSQLTPKEAVGDVCW</sequence>
<evidence type="ECO:0000256" key="1">
    <source>
        <dbReference type="SAM" id="MobiDB-lite"/>
    </source>
</evidence>
<accession>A0AAQ3UQG7</accession>
<feature type="compositionally biased region" description="Pro residues" evidence="1">
    <location>
        <begin position="1"/>
        <end position="12"/>
    </location>
</feature>
<protein>
    <submittedName>
        <fullName evidence="2">Uncharacterized protein</fullName>
    </submittedName>
</protein>
<keyword evidence="3" id="KW-1185">Reference proteome</keyword>
<dbReference type="Proteomes" id="UP001341281">
    <property type="component" value="Chromosome 10"/>
</dbReference>
<name>A0AAQ3UQG7_PASNO</name>